<dbReference type="SUPFAM" id="SSF51735">
    <property type="entry name" value="NAD(P)-binding Rossmann-fold domains"/>
    <property type="match status" value="1"/>
</dbReference>
<name>A0ABW1T1Q8_9ACTN</name>
<dbReference type="Pfam" id="PF03435">
    <property type="entry name" value="Sacchrp_dh_NADP"/>
    <property type="match status" value="1"/>
</dbReference>
<dbReference type="Gene3D" id="3.40.50.720">
    <property type="entry name" value="NAD(P)-binding Rossmann-like Domain"/>
    <property type="match status" value="1"/>
</dbReference>
<evidence type="ECO:0000259" key="1">
    <source>
        <dbReference type="Pfam" id="PF03435"/>
    </source>
</evidence>
<dbReference type="InterPro" id="IPR005097">
    <property type="entry name" value="Sacchrp_dh_NADP-bd"/>
</dbReference>
<gene>
    <name evidence="2" type="ORF">ACFQGU_07855</name>
</gene>
<keyword evidence="3" id="KW-1185">Reference proteome</keyword>
<feature type="domain" description="Saccharopine dehydrogenase NADP binding" evidence="1">
    <location>
        <begin position="3"/>
        <end position="104"/>
    </location>
</feature>
<sequence>MKVLLLGVGTVGEAIARLSAGRPWLETMVLADHDVERAQALADSIGDPMSHPVAQIDGSDADAVAALAREHGVVLVMNALDPRFVMPVFRGALEADVDYLDMALRPAGAGAWLTRSGCAPGGAA</sequence>
<evidence type="ECO:0000313" key="2">
    <source>
        <dbReference type="EMBL" id="MFC6237787.1"/>
    </source>
</evidence>
<evidence type="ECO:0000313" key="3">
    <source>
        <dbReference type="Proteomes" id="UP001596138"/>
    </source>
</evidence>
<accession>A0ABW1T1Q8</accession>
<dbReference type="EMBL" id="JBHSTI010000008">
    <property type="protein sequence ID" value="MFC6237787.1"/>
    <property type="molecule type" value="Genomic_DNA"/>
</dbReference>
<proteinExistence type="predicted"/>
<comment type="caution">
    <text evidence="2">The sequence shown here is derived from an EMBL/GenBank/DDBJ whole genome shotgun (WGS) entry which is preliminary data.</text>
</comment>
<dbReference type="RefSeq" id="WP_386765408.1">
    <property type="nucleotide sequence ID" value="NZ_JBHSTI010000008.1"/>
</dbReference>
<dbReference type="Proteomes" id="UP001596138">
    <property type="component" value="Unassembled WGS sequence"/>
</dbReference>
<protein>
    <submittedName>
        <fullName evidence="2">Saccharopine dehydrogenase NADP-binding domain-containing protein</fullName>
    </submittedName>
</protein>
<organism evidence="2 3">
    <name type="scientific">Longivirga aurantiaca</name>
    <dbReference type="NCBI Taxonomy" id="1837743"/>
    <lineage>
        <taxon>Bacteria</taxon>
        <taxon>Bacillati</taxon>
        <taxon>Actinomycetota</taxon>
        <taxon>Actinomycetes</taxon>
        <taxon>Sporichthyales</taxon>
        <taxon>Sporichthyaceae</taxon>
        <taxon>Longivirga</taxon>
    </lineage>
</organism>
<reference evidence="3" key="1">
    <citation type="journal article" date="2019" name="Int. J. Syst. Evol. Microbiol.">
        <title>The Global Catalogue of Microorganisms (GCM) 10K type strain sequencing project: providing services to taxonomists for standard genome sequencing and annotation.</title>
        <authorList>
            <consortium name="The Broad Institute Genomics Platform"/>
            <consortium name="The Broad Institute Genome Sequencing Center for Infectious Disease"/>
            <person name="Wu L."/>
            <person name="Ma J."/>
        </authorList>
    </citation>
    <scope>NUCLEOTIDE SEQUENCE [LARGE SCALE GENOMIC DNA]</scope>
    <source>
        <strain evidence="3">CGMCC 4.7317</strain>
    </source>
</reference>
<dbReference type="InterPro" id="IPR036291">
    <property type="entry name" value="NAD(P)-bd_dom_sf"/>
</dbReference>